<dbReference type="InterPro" id="IPR036661">
    <property type="entry name" value="Luciferase-like_sf"/>
</dbReference>
<dbReference type="AlphaFoldDB" id="A0A6J7I6E3"/>
<evidence type="ECO:0000256" key="2">
    <source>
        <dbReference type="ARBA" id="ARBA00022643"/>
    </source>
</evidence>
<keyword evidence="2" id="KW-0288">FMN</keyword>
<dbReference type="EMBL" id="CAFABA010000135">
    <property type="protein sequence ID" value="CAB4835611.1"/>
    <property type="molecule type" value="Genomic_DNA"/>
</dbReference>
<gene>
    <name evidence="6" type="ORF">UFOPK2754_00865</name>
    <name evidence="7" type="ORF">UFOPK3139_02539</name>
    <name evidence="8" type="ORF">UFOPK3543_02404</name>
    <name evidence="9" type="ORF">UFOPK3967_02398</name>
</gene>
<dbReference type="EMBL" id="CAFBMH010000117">
    <property type="protein sequence ID" value="CAB4926563.1"/>
    <property type="molecule type" value="Genomic_DNA"/>
</dbReference>
<evidence type="ECO:0000313" key="9">
    <source>
        <dbReference type="EMBL" id="CAB5014125.1"/>
    </source>
</evidence>
<dbReference type="InterPro" id="IPR011251">
    <property type="entry name" value="Luciferase-like_dom"/>
</dbReference>
<dbReference type="GO" id="GO:0008726">
    <property type="term" value="F:alkanesulfonate monooxygenase activity"/>
    <property type="evidence" value="ECO:0007669"/>
    <property type="project" value="TreeGrafter"/>
</dbReference>
<keyword evidence="4" id="KW-0503">Monooxygenase</keyword>
<dbReference type="PANTHER" id="PTHR42847:SF4">
    <property type="entry name" value="ALKANESULFONATE MONOOXYGENASE-RELATED"/>
    <property type="match status" value="1"/>
</dbReference>
<keyword evidence="1" id="KW-0285">Flavoprotein</keyword>
<evidence type="ECO:0000256" key="1">
    <source>
        <dbReference type="ARBA" id="ARBA00022630"/>
    </source>
</evidence>
<evidence type="ECO:0000256" key="3">
    <source>
        <dbReference type="ARBA" id="ARBA00023002"/>
    </source>
</evidence>
<evidence type="ECO:0000259" key="5">
    <source>
        <dbReference type="Pfam" id="PF00296"/>
    </source>
</evidence>
<dbReference type="GO" id="GO:0046306">
    <property type="term" value="P:alkanesulfonate catabolic process"/>
    <property type="evidence" value="ECO:0007669"/>
    <property type="project" value="TreeGrafter"/>
</dbReference>
<reference evidence="8" key="1">
    <citation type="submission" date="2020-05" db="EMBL/GenBank/DDBJ databases">
        <authorList>
            <person name="Chiriac C."/>
            <person name="Salcher M."/>
            <person name="Ghai R."/>
            <person name="Kavagutti S V."/>
        </authorList>
    </citation>
    <scope>NUCLEOTIDE SEQUENCE</scope>
</reference>
<dbReference type="EMBL" id="CAEZYR010000023">
    <property type="protein sequence ID" value="CAB4736596.1"/>
    <property type="molecule type" value="Genomic_DNA"/>
</dbReference>
<dbReference type="NCBIfam" id="TIGR03621">
    <property type="entry name" value="F420_MSMEG_2516"/>
    <property type="match status" value="1"/>
</dbReference>
<dbReference type="SUPFAM" id="SSF51679">
    <property type="entry name" value="Bacterial luciferase-like"/>
    <property type="match status" value="1"/>
</dbReference>
<dbReference type="InterPro" id="IPR050172">
    <property type="entry name" value="SsuD_RutA_monooxygenase"/>
</dbReference>
<dbReference type="PANTHER" id="PTHR42847">
    <property type="entry name" value="ALKANESULFONATE MONOOXYGENASE"/>
    <property type="match status" value="1"/>
</dbReference>
<feature type="domain" description="Luciferase-like" evidence="5">
    <location>
        <begin position="24"/>
        <end position="264"/>
    </location>
</feature>
<evidence type="ECO:0000256" key="4">
    <source>
        <dbReference type="ARBA" id="ARBA00023033"/>
    </source>
</evidence>
<protein>
    <submittedName>
        <fullName evidence="8">Unannotated protein</fullName>
    </submittedName>
</protein>
<dbReference type="Gene3D" id="3.20.20.30">
    <property type="entry name" value="Luciferase-like domain"/>
    <property type="match status" value="1"/>
</dbReference>
<keyword evidence="3" id="KW-0560">Oxidoreductase</keyword>
<dbReference type="Pfam" id="PF00296">
    <property type="entry name" value="Bac_luciferase"/>
    <property type="match status" value="1"/>
</dbReference>
<sequence>MPGGSAPDESTHRVAFTAQLLSTPSAAAWRTTCREVEQLGYVGISVSDHFGAQFAPVIALAAAASATERVTLGFNVLANDFRHPALLAKELTTLDVLSDGRVLAGLGAGWMHADYVETGMAFDKASVRIGRLIEAVSVLRGLWTGEPFSFAGEHYRIAGLVNRPRPVRSGGLPLLLGGGAERMLTTAGALADVVGIALDNRSGLAGAPAASASSTAASTRDKLTWIRAGAAAAGRPMPPVSVRVLTVQITNQRRRAATELGRAFGLDAASLLESPHALVGTTEQIVDDLLARRADYGFDRYVVSQAVVHDLAPVVAALAAAS</sequence>
<organism evidence="8">
    <name type="scientific">freshwater metagenome</name>
    <dbReference type="NCBI Taxonomy" id="449393"/>
    <lineage>
        <taxon>unclassified sequences</taxon>
        <taxon>metagenomes</taxon>
        <taxon>ecological metagenomes</taxon>
    </lineage>
</organism>
<name>A0A6J7I6E3_9ZZZZ</name>
<evidence type="ECO:0000313" key="8">
    <source>
        <dbReference type="EMBL" id="CAB4926563.1"/>
    </source>
</evidence>
<dbReference type="EMBL" id="CAFBOS010000180">
    <property type="protein sequence ID" value="CAB5014125.1"/>
    <property type="molecule type" value="Genomic_DNA"/>
</dbReference>
<evidence type="ECO:0000313" key="6">
    <source>
        <dbReference type="EMBL" id="CAB4736596.1"/>
    </source>
</evidence>
<dbReference type="InterPro" id="IPR019923">
    <property type="entry name" value="Lucif-like_OxRdtase_MSMEG_2516"/>
</dbReference>
<evidence type="ECO:0000313" key="7">
    <source>
        <dbReference type="EMBL" id="CAB4835611.1"/>
    </source>
</evidence>
<proteinExistence type="predicted"/>
<accession>A0A6J7I6E3</accession>